<keyword evidence="1" id="KW-0732">Signal</keyword>
<evidence type="ECO:0000256" key="1">
    <source>
        <dbReference type="SAM" id="SignalP"/>
    </source>
</evidence>
<dbReference type="KEGG" id="agv:OJF2_00720"/>
<gene>
    <name evidence="2" type="ORF">OJF2_00720</name>
</gene>
<proteinExistence type="predicted"/>
<protein>
    <recommendedName>
        <fullName evidence="4">PEP-CTERM protein-sorting domain-containing protein</fullName>
    </recommendedName>
</protein>
<name>A0A5B9VUQ6_9BACT</name>
<dbReference type="InterPro" id="IPR013424">
    <property type="entry name" value="Ice-binding_C"/>
</dbReference>
<sequence length="191" mass="20168" precursor="true">MRTFILAAAVAALLPLAGRADAGPLNVTGLLSWTPDGANFDYSITLTNLATSTDSIQTFWFAWVPGEDFLTTSPLSATPPSGWTSLVTHFPNLPTNGYAIQFKTSTDAIAPGESRVFQFTSPDAPAVVTGHSTFFDHPPIGTSFVYSGQPFQGDSLRFVVASVPEPTSLALGLIAAPALAALALRRRRRAG</sequence>
<evidence type="ECO:0008006" key="4">
    <source>
        <dbReference type="Google" id="ProtNLM"/>
    </source>
</evidence>
<dbReference type="RefSeq" id="WP_168221496.1">
    <property type="nucleotide sequence ID" value="NZ_CP042997.1"/>
</dbReference>
<reference evidence="2 3" key="1">
    <citation type="submission" date="2019-08" db="EMBL/GenBank/DDBJ databases">
        <title>Deep-cultivation of Planctomycetes and their phenomic and genomic characterization uncovers novel biology.</title>
        <authorList>
            <person name="Wiegand S."/>
            <person name="Jogler M."/>
            <person name="Boedeker C."/>
            <person name="Pinto D."/>
            <person name="Vollmers J."/>
            <person name="Rivas-Marin E."/>
            <person name="Kohn T."/>
            <person name="Peeters S.H."/>
            <person name="Heuer A."/>
            <person name="Rast P."/>
            <person name="Oberbeckmann S."/>
            <person name="Bunk B."/>
            <person name="Jeske O."/>
            <person name="Meyerdierks A."/>
            <person name="Storesund J.E."/>
            <person name="Kallscheuer N."/>
            <person name="Luecker S."/>
            <person name="Lage O.M."/>
            <person name="Pohl T."/>
            <person name="Merkel B.J."/>
            <person name="Hornburger P."/>
            <person name="Mueller R.-W."/>
            <person name="Bruemmer F."/>
            <person name="Labrenz M."/>
            <person name="Spormann A.M."/>
            <person name="Op den Camp H."/>
            <person name="Overmann J."/>
            <person name="Amann R."/>
            <person name="Jetten M.S.M."/>
            <person name="Mascher T."/>
            <person name="Medema M.H."/>
            <person name="Devos D.P."/>
            <person name="Kaster A.-K."/>
            <person name="Ovreas L."/>
            <person name="Rohde M."/>
            <person name="Galperin M.Y."/>
            <person name="Jogler C."/>
        </authorList>
    </citation>
    <scope>NUCLEOTIDE SEQUENCE [LARGE SCALE GENOMIC DNA]</scope>
    <source>
        <strain evidence="2 3">OJF2</strain>
    </source>
</reference>
<accession>A0A5B9VUQ6</accession>
<feature type="signal peptide" evidence="1">
    <location>
        <begin position="1"/>
        <end position="22"/>
    </location>
</feature>
<keyword evidence="3" id="KW-1185">Reference proteome</keyword>
<dbReference type="Proteomes" id="UP000324233">
    <property type="component" value="Chromosome"/>
</dbReference>
<organism evidence="2 3">
    <name type="scientific">Aquisphaera giovannonii</name>
    <dbReference type="NCBI Taxonomy" id="406548"/>
    <lineage>
        <taxon>Bacteria</taxon>
        <taxon>Pseudomonadati</taxon>
        <taxon>Planctomycetota</taxon>
        <taxon>Planctomycetia</taxon>
        <taxon>Isosphaerales</taxon>
        <taxon>Isosphaeraceae</taxon>
        <taxon>Aquisphaera</taxon>
    </lineage>
</organism>
<dbReference type="NCBIfam" id="TIGR02595">
    <property type="entry name" value="PEP_CTERM"/>
    <property type="match status" value="1"/>
</dbReference>
<feature type="chain" id="PRO_5023084327" description="PEP-CTERM protein-sorting domain-containing protein" evidence="1">
    <location>
        <begin position="23"/>
        <end position="191"/>
    </location>
</feature>
<dbReference type="AlphaFoldDB" id="A0A5B9VUQ6"/>
<evidence type="ECO:0000313" key="2">
    <source>
        <dbReference type="EMBL" id="QEH31607.1"/>
    </source>
</evidence>
<dbReference type="EMBL" id="CP042997">
    <property type="protein sequence ID" value="QEH31607.1"/>
    <property type="molecule type" value="Genomic_DNA"/>
</dbReference>
<evidence type="ECO:0000313" key="3">
    <source>
        <dbReference type="Proteomes" id="UP000324233"/>
    </source>
</evidence>